<dbReference type="EMBL" id="OU895878">
    <property type="protein sequence ID" value="CAG9803869.1"/>
    <property type="molecule type" value="Genomic_DNA"/>
</dbReference>
<evidence type="ECO:0000313" key="2">
    <source>
        <dbReference type="Proteomes" id="UP001153620"/>
    </source>
</evidence>
<keyword evidence="2" id="KW-1185">Reference proteome</keyword>
<sequence length="47" mass="5783">MWIYSHRTIKSFMDRPRFAQHKLECIKLASQMSFAQYMFEVSTMSRY</sequence>
<protein>
    <submittedName>
        <fullName evidence="1">Uncharacterized protein</fullName>
    </submittedName>
</protein>
<accession>A0A9N9RUA7</accession>
<organism evidence="1 2">
    <name type="scientific">Chironomus riparius</name>
    <dbReference type="NCBI Taxonomy" id="315576"/>
    <lineage>
        <taxon>Eukaryota</taxon>
        <taxon>Metazoa</taxon>
        <taxon>Ecdysozoa</taxon>
        <taxon>Arthropoda</taxon>
        <taxon>Hexapoda</taxon>
        <taxon>Insecta</taxon>
        <taxon>Pterygota</taxon>
        <taxon>Neoptera</taxon>
        <taxon>Endopterygota</taxon>
        <taxon>Diptera</taxon>
        <taxon>Nematocera</taxon>
        <taxon>Chironomoidea</taxon>
        <taxon>Chironomidae</taxon>
        <taxon>Chironominae</taxon>
        <taxon>Chironomus</taxon>
    </lineage>
</organism>
<dbReference type="Proteomes" id="UP001153620">
    <property type="component" value="Chromosome 2"/>
</dbReference>
<reference evidence="1" key="1">
    <citation type="submission" date="2022-01" db="EMBL/GenBank/DDBJ databases">
        <authorList>
            <person name="King R."/>
        </authorList>
    </citation>
    <scope>NUCLEOTIDE SEQUENCE</scope>
</reference>
<gene>
    <name evidence="1" type="ORF">CHIRRI_LOCUS6765</name>
</gene>
<reference evidence="1" key="2">
    <citation type="submission" date="2022-10" db="EMBL/GenBank/DDBJ databases">
        <authorList>
            <consortium name="ENA_rothamsted_submissions"/>
            <consortium name="culmorum"/>
            <person name="King R."/>
        </authorList>
    </citation>
    <scope>NUCLEOTIDE SEQUENCE</scope>
</reference>
<dbReference type="AlphaFoldDB" id="A0A9N9RUA7"/>
<evidence type="ECO:0000313" key="1">
    <source>
        <dbReference type="EMBL" id="CAG9803869.1"/>
    </source>
</evidence>
<name>A0A9N9RUA7_9DIPT</name>
<proteinExistence type="predicted"/>